<protein>
    <recommendedName>
        <fullName evidence="3">Aspartate racemase</fullName>
    </recommendedName>
</protein>
<accession>A0ABW3EAU8</accession>
<dbReference type="Proteomes" id="UP001597104">
    <property type="component" value="Unassembled WGS sequence"/>
</dbReference>
<keyword evidence="2" id="KW-1185">Reference proteome</keyword>
<dbReference type="EMBL" id="JBHTIO010000017">
    <property type="protein sequence ID" value="MFD0896856.1"/>
    <property type="molecule type" value="Genomic_DNA"/>
</dbReference>
<dbReference type="InterPro" id="IPR001920">
    <property type="entry name" value="Asp/Glu_race"/>
</dbReference>
<evidence type="ECO:0008006" key="3">
    <source>
        <dbReference type="Google" id="ProtNLM"/>
    </source>
</evidence>
<name>A0ABW3EAU8_9LACO</name>
<dbReference type="RefSeq" id="WP_373280662.1">
    <property type="nucleotide sequence ID" value="NZ_BJDN01000005.1"/>
</dbReference>
<evidence type="ECO:0000313" key="2">
    <source>
        <dbReference type="Proteomes" id="UP001597104"/>
    </source>
</evidence>
<organism evidence="1 2">
    <name type="scientific">Loigolactobacillus binensis</name>
    <dbReference type="NCBI Taxonomy" id="2559922"/>
    <lineage>
        <taxon>Bacteria</taxon>
        <taxon>Bacillati</taxon>
        <taxon>Bacillota</taxon>
        <taxon>Bacilli</taxon>
        <taxon>Lactobacillales</taxon>
        <taxon>Lactobacillaceae</taxon>
        <taxon>Loigolactobacillus</taxon>
    </lineage>
</organism>
<evidence type="ECO:0000313" key="1">
    <source>
        <dbReference type="EMBL" id="MFD0896856.1"/>
    </source>
</evidence>
<reference evidence="2" key="1">
    <citation type="journal article" date="2019" name="Int. J. Syst. Evol. Microbiol.">
        <title>The Global Catalogue of Microorganisms (GCM) 10K type strain sequencing project: providing services to taxonomists for standard genome sequencing and annotation.</title>
        <authorList>
            <consortium name="The Broad Institute Genomics Platform"/>
            <consortium name="The Broad Institute Genome Sequencing Center for Infectious Disease"/>
            <person name="Wu L."/>
            <person name="Ma J."/>
        </authorList>
    </citation>
    <scope>NUCLEOTIDE SEQUENCE [LARGE SCALE GENOMIC DNA]</scope>
    <source>
        <strain evidence="2">CCM 8925</strain>
    </source>
</reference>
<sequence length="37" mass="3855">MLGCTELPLLLKPTAATLPLLNPAAIHIAAIVARIFS</sequence>
<dbReference type="Gene3D" id="3.40.50.1860">
    <property type="match status" value="2"/>
</dbReference>
<comment type="caution">
    <text evidence="1">The sequence shown here is derived from an EMBL/GenBank/DDBJ whole genome shotgun (WGS) entry which is preliminary data.</text>
</comment>
<proteinExistence type="predicted"/>
<gene>
    <name evidence="1" type="ORF">ACFQZ7_03780</name>
</gene>
<dbReference type="SUPFAM" id="SSF53681">
    <property type="entry name" value="Aspartate/glutamate racemase"/>
    <property type="match status" value="1"/>
</dbReference>